<evidence type="ECO:0000256" key="1">
    <source>
        <dbReference type="SAM" id="SignalP"/>
    </source>
</evidence>
<accession>A0A6A6BK17</accession>
<keyword evidence="3" id="KW-1185">Reference proteome</keyword>
<dbReference type="GeneID" id="54302959"/>
<dbReference type="AlphaFoldDB" id="A0A6A6BK17"/>
<reference evidence="2" key="1">
    <citation type="journal article" date="2020" name="Stud. Mycol.">
        <title>101 Dothideomycetes genomes: a test case for predicting lifestyles and emergence of pathogens.</title>
        <authorList>
            <person name="Haridas S."/>
            <person name="Albert R."/>
            <person name="Binder M."/>
            <person name="Bloem J."/>
            <person name="Labutti K."/>
            <person name="Salamov A."/>
            <person name="Andreopoulos B."/>
            <person name="Baker S."/>
            <person name="Barry K."/>
            <person name="Bills G."/>
            <person name="Bluhm B."/>
            <person name="Cannon C."/>
            <person name="Castanera R."/>
            <person name="Culley D."/>
            <person name="Daum C."/>
            <person name="Ezra D."/>
            <person name="Gonzalez J."/>
            <person name="Henrissat B."/>
            <person name="Kuo A."/>
            <person name="Liang C."/>
            <person name="Lipzen A."/>
            <person name="Lutzoni F."/>
            <person name="Magnuson J."/>
            <person name="Mondo S."/>
            <person name="Nolan M."/>
            <person name="Ohm R."/>
            <person name="Pangilinan J."/>
            <person name="Park H.-J."/>
            <person name="Ramirez L."/>
            <person name="Alfaro M."/>
            <person name="Sun H."/>
            <person name="Tritt A."/>
            <person name="Yoshinaga Y."/>
            <person name="Zwiers L.-H."/>
            <person name="Turgeon B."/>
            <person name="Goodwin S."/>
            <person name="Spatafora J."/>
            <person name="Crous P."/>
            <person name="Grigoriev I."/>
        </authorList>
    </citation>
    <scope>NUCLEOTIDE SEQUENCE</scope>
    <source>
        <strain evidence="2">CBS 121167</strain>
    </source>
</reference>
<evidence type="ECO:0000313" key="3">
    <source>
        <dbReference type="Proteomes" id="UP000799438"/>
    </source>
</evidence>
<dbReference type="Proteomes" id="UP000799438">
    <property type="component" value="Unassembled WGS sequence"/>
</dbReference>
<organism evidence="2 3">
    <name type="scientific">Aplosporella prunicola CBS 121167</name>
    <dbReference type="NCBI Taxonomy" id="1176127"/>
    <lineage>
        <taxon>Eukaryota</taxon>
        <taxon>Fungi</taxon>
        <taxon>Dikarya</taxon>
        <taxon>Ascomycota</taxon>
        <taxon>Pezizomycotina</taxon>
        <taxon>Dothideomycetes</taxon>
        <taxon>Dothideomycetes incertae sedis</taxon>
        <taxon>Botryosphaeriales</taxon>
        <taxon>Aplosporellaceae</taxon>
        <taxon>Aplosporella</taxon>
    </lineage>
</organism>
<keyword evidence="1" id="KW-0732">Signal</keyword>
<feature type="signal peptide" evidence="1">
    <location>
        <begin position="1"/>
        <end position="16"/>
    </location>
</feature>
<evidence type="ECO:0008006" key="4">
    <source>
        <dbReference type="Google" id="ProtNLM"/>
    </source>
</evidence>
<dbReference type="RefSeq" id="XP_033399690.1">
    <property type="nucleotide sequence ID" value="XM_033545451.1"/>
</dbReference>
<proteinExistence type="predicted"/>
<dbReference type="EMBL" id="ML995480">
    <property type="protein sequence ID" value="KAF2143978.1"/>
    <property type="molecule type" value="Genomic_DNA"/>
</dbReference>
<gene>
    <name evidence="2" type="ORF">K452DRAFT_345352</name>
</gene>
<evidence type="ECO:0000313" key="2">
    <source>
        <dbReference type="EMBL" id="KAF2143978.1"/>
    </source>
</evidence>
<protein>
    <recommendedName>
        <fullName evidence="4">Extracellular membrane protein CFEM domain-containing protein</fullName>
    </recommendedName>
</protein>
<feature type="chain" id="PRO_5025582791" description="Extracellular membrane protein CFEM domain-containing protein" evidence="1">
    <location>
        <begin position="17"/>
        <end position="106"/>
    </location>
</feature>
<name>A0A6A6BK17_9PEZI</name>
<sequence length="106" mass="11897">MRLLTLLVGGFGMAAAFKLPPNDATPNRGDLAPCLVECIDAHYDYPFWTSGRKDFCANDWKSQTYKWLGYTVSPCSVHQCLGKKEAVKSFQDFMFAFCGRKVFGPD</sequence>